<dbReference type="NCBIfam" id="TIGR00678">
    <property type="entry name" value="holB"/>
    <property type="match status" value="1"/>
</dbReference>
<feature type="non-terminal residue" evidence="1">
    <location>
        <position position="179"/>
    </location>
</feature>
<evidence type="ECO:0000313" key="1">
    <source>
        <dbReference type="EMBL" id="SVE49439.1"/>
    </source>
</evidence>
<dbReference type="SUPFAM" id="SSF52540">
    <property type="entry name" value="P-loop containing nucleoside triphosphate hydrolases"/>
    <property type="match status" value="1"/>
</dbReference>
<dbReference type="PANTHER" id="PTHR11669">
    <property type="entry name" value="REPLICATION FACTOR C / DNA POLYMERASE III GAMMA-TAU SUBUNIT"/>
    <property type="match status" value="1"/>
</dbReference>
<name>A0A383DYM9_9ZZZZ</name>
<dbReference type="GO" id="GO:0008408">
    <property type="term" value="F:3'-5' exonuclease activity"/>
    <property type="evidence" value="ECO:0007669"/>
    <property type="project" value="InterPro"/>
</dbReference>
<dbReference type="EMBL" id="UINC01221202">
    <property type="protein sequence ID" value="SVE49439.1"/>
    <property type="molecule type" value="Genomic_DNA"/>
</dbReference>
<dbReference type="Pfam" id="PF13177">
    <property type="entry name" value="DNA_pol3_delta2"/>
    <property type="match status" value="1"/>
</dbReference>
<protein>
    <recommendedName>
        <fullName evidence="2">DNA-directed DNA polymerase</fullName>
    </recommendedName>
</protein>
<dbReference type="GO" id="GO:0003887">
    <property type="term" value="F:DNA-directed DNA polymerase activity"/>
    <property type="evidence" value="ECO:0007669"/>
    <property type="project" value="InterPro"/>
</dbReference>
<dbReference type="PANTHER" id="PTHR11669:SF8">
    <property type="entry name" value="DNA POLYMERASE III SUBUNIT DELTA"/>
    <property type="match status" value="1"/>
</dbReference>
<dbReference type="GO" id="GO:0006261">
    <property type="term" value="P:DNA-templated DNA replication"/>
    <property type="evidence" value="ECO:0007669"/>
    <property type="project" value="TreeGrafter"/>
</dbReference>
<dbReference type="InterPro" id="IPR004622">
    <property type="entry name" value="DNA_pol_HolB"/>
</dbReference>
<reference evidence="1" key="1">
    <citation type="submission" date="2018-05" db="EMBL/GenBank/DDBJ databases">
        <authorList>
            <person name="Lanie J.A."/>
            <person name="Ng W.-L."/>
            <person name="Kazmierczak K.M."/>
            <person name="Andrzejewski T.M."/>
            <person name="Davidsen T.M."/>
            <person name="Wayne K.J."/>
            <person name="Tettelin H."/>
            <person name="Glass J.I."/>
            <person name="Rusch D."/>
            <person name="Podicherti R."/>
            <person name="Tsui H.-C.T."/>
            <person name="Winkler M.E."/>
        </authorList>
    </citation>
    <scope>NUCLEOTIDE SEQUENCE</scope>
</reference>
<dbReference type="Gene3D" id="3.40.50.300">
    <property type="entry name" value="P-loop containing nucleotide triphosphate hydrolases"/>
    <property type="match status" value="1"/>
</dbReference>
<evidence type="ECO:0008006" key="2">
    <source>
        <dbReference type="Google" id="ProtNLM"/>
    </source>
</evidence>
<sequence length="179" mass="20368">MQRLLLMHQQNRLPHALLFSGPRGIGLKRFALVFVMRTLCLSNNEQLEIACGHCKSCELFKGKSHPDLKFIEPEENGKMVKVNQIRELIEYVSFKSFSADTKIVIIKSADTMNRSTANALLKTLEEPPAQSKLILLSHYPSKLPITIRSRCQRIDFKPAYSESATAWLSEKLEHSKICP</sequence>
<dbReference type="InterPro" id="IPR027417">
    <property type="entry name" value="P-loop_NTPase"/>
</dbReference>
<gene>
    <name evidence="1" type="ORF">METZ01_LOCUS502293</name>
</gene>
<dbReference type="AlphaFoldDB" id="A0A383DYM9"/>
<organism evidence="1">
    <name type="scientific">marine metagenome</name>
    <dbReference type="NCBI Taxonomy" id="408172"/>
    <lineage>
        <taxon>unclassified sequences</taxon>
        <taxon>metagenomes</taxon>
        <taxon>ecological metagenomes</taxon>
    </lineage>
</organism>
<dbReference type="GO" id="GO:0009360">
    <property type="term" value="C:DNA polymerase III complex"/>
    <property type="evidence" value="ECO:0007669"/>
    <property type="project" value="TreeGrafter"/>
</dbReference>
<accession>A0A383DYM9</accession>
<dbReference type="InterPro" id="IPR050238">
    <property type="entry name" value="DNA_Rep/Repair_Clamp_Loader"/>
</dbReference>
<proteinExistence type="predicted"/>